<organism evidence="4 5">
    <name type="scientific">Hydra vulgaris</name>
    <name type="common">Hydra</name>
    <name type="synonym">Hydra attenuata</name>
    <dbReference type="NCBI Taxonomy" id="6087"/>
    <lineage>
        <taxon>Eukaryota</taxon>
        <taxon>Metazoa</taxon>
        <taxon>Cnidaria</taxon>
        <taxon>Hydrozoa</taxon>
        <taxon>Hydroidolina</taxon>
        <taxon>Anthoathecata</taxon>
        <taxon>Aplanulata</taxon>
        <taxon>Hydridae</taxon>
        <taxon>Hydra</taxon>
    </lineage>
</organism>
<evidence type="ECO:0000256" key="3">
    <source>
        <dbReference type="SAM" id="SignalP"/>
    </source>
</evidence>
<evidence type="ECO:0000313" key="5">
    <source>
        <dbReference type="RefSeq" id="XP_065652467.1"/>
    </source>
</evidence>
<dbReference type="Proteomes" id="UP001652625">
    <property type="component" value="Chromosome 04"/>
</dbReference>
<reference evidence="5" key="1">
    <citation type="submission" date="2025-08" db="UniProtKB">
        <authorList>
            <consortium name="RefSeq"/>
        </authorList>
    </citation>
    <scope>IDENTIFICATION</scope>
</reference>
<sequence length="394" mass="43225">MEIFKSFVCMLVCINLKEGIAAQSINELEVNQSIFNTSYTHFSYYLTSIQITPVNDTVNMSSTSIQTKPVNDIVNMSSTSIQTKPVNDTVNMSSTSIQTMPINYADNVSPTSIQVTPVNYTEDVFLVKSTFGISNVVISTTFMNIESYNFPINVNTQINNLQSFSFNTINSSHPLQTLSQNVTSYFTSSVGPTVVPTVVPTAKTTASTIVMKTFKIKYDLDFNATIANLSGIINATDVFCKPWLSFNIAASINCSISDGSVFVISQVRGSQDNLNLYESNVRSSLTSNSFNVMVYNNQFKPDPTLTVIDQSTTEPAASSTLNNKSYIVIIVVVVIILISIIIIGAFVHLSKKKKRKVKTKVSSTSSMKELQLNAPLNHSKRGGNTGNQNQAFEE</sequence>
<feature type="chain" id="PRO_5045115179" evidence="3">
    <location>
        <begin position="23"/>
        <end position="394"/>
    </location>
</feature>
<evidence type="ECO:0000313" key="4">
    <source>
        <dbReference type="Proteomes" id="UP001652625"/>
    </source>
</evidence>
<evidence type="ECO:0000256" key="1">
    <source>
        <dbReference type="SAM" id="MobiDB-lite"/>
    </source>
</evidence>
<keyword evidence="4" id="KW-1185">Reference proteome</keyword>
<keyword evidence="2" id="KW-0472">Membrane</keyword>
<name>A0ABM4BTK6_HYDVU</name>
<dbReference type="GeneID" id="105844297"/>
<keyword evidence="3" id="KW-0732">Signal</keyword>
<keyword evidence="2" id="KW-0812">Transmembrane</keyword>
<evidence type="ECO:0000256" key="2">
    <source>
        <dbReference type="SAM" id="Phobius"/>
    </source>
</evidence>
<accession>A0ABM4BTK6</accession>
<dbReference type="RefSeq" id="XP_065652467.1">
    <property type="nucleotide sequence ID" value="XM_065796395.1"/>
</dbReference>
<protein>
    <submittedName>
        <fullName evidence="5">Uncharacterized protein LOC105844297 isoform X2</fullName>
    </submittedName>
</protein>
<feature type="transmembrane region" description="Helical" evidence="2">
    <location>
        <begin position="326"/>
        <end position="349"/>
    </location>
</feature>
<feature type="region of interest" description="Disordered" evidence="1">
    <location>
        <begin position="358"/>
        <end position="394"/>
    </location>
</feature>
<proteinExistence type="predicted"/>
<keyword evidence="2" id="KW-1133">Transmembrane helix</keyword>
<gene>
    <name evidence="5" type="primary">LOC105844297</name>
</gene>
<feature type="signal peptide" evidence="3">
    <location>
        <begin position="1"/>
        <end position="22"/>
    </location>
</feature>